<organism evidence="1 2">
    <name type="scientific">Paenibacillus turicensis</name>
    <dbReference type="NCBI Taxonomy" id="160487"/>
    <lineage>
        <taxon>Bacteria</taxon>
        <taxon>Bacillati</taxon>
        <taxon>Bacillota</taxon>
        <taxon>Bacilli</taxon>
        <taxon>Bacillales</taxon>
        <taxon>Paenibacillaceae</taxon>
        <taxon>Paenibacillus</taxon>
    </lineage>
</organism>
<dbReference type="Proteomes" id="UP001519272">
    <property type="component" value="Unassembled WGS sequence"/>
</dbReference>
<reference evidence="1 2" key="1">
    <citation type="submission" date="2021-03" db="EMBL/GenBank/DDBJ databases">
        <title>Genomic Encyclopedia of Type Strains, Phase IV (KMG-IV): sequencing the most valuable type-strain genomes for metagenomic binning, comparative biology and taxonomic classification.</title>
        <authorList>
            <person name="Goeker M."/>
        </authorList>
    </citation>
    <scope>NUCLEOTIDE SEQUENCE [LARGE SCALE GENOMIC DNA]</scope>
    <source>
        <strain evidence="1 2">DSM 14349</strain>
    </source>
</reference>
<keyword evidence="1" id="KW-0378">Hydrolase</keyword>
<dbReference type="EMBL" id="JAGGKG010000021">
    <property type="protein sequence ID" value="MBP1907098.1"/>
    <property type="molecule type" value="Genomic_DNA"/>
</dbReference>
<gene>
    <name evidence="1" type="ORF">J2Z32_003763</name>
</gene>
<name>A0ABS4FWY2_9BACL</name>
<dbReference type="RefSeq" id="WP_210090683.1">
    <property type="nucleotide sequence ID" value="NZ_JAGGKG010000021.1"/>
</dbReference>
<accession>A0ABS4FWY2</accession>
<evidence type="ECO:0000313" key="1">
    <source>
        <dbReference type="EMBL" id="MBP1907098.1"/>
    </source>
</evidence>
<comment type="caution">
    <text evidence="1">The sequence shown here is derived from an EMBL/GenBank/DDBJ whole genome shotgun (WGS) entry which is preliminary data.</text>
</comment>
<sequence>MNETVKAKSYWVWTEKAEQLNPNHSRAGEAIWYHHKTEAPKAWLDEGLIIDSSKFVKEGQTDIFDFL</sequence>
<keyword evidence="2" id="KW-1185">Reference proteome</keyword>
<evidence type="ECO:0000313" key="2">
    <source>
        <dbReference type="Proteomes" id="UP001519272"/>
    </source>
</evidence>
<proteinExistence type="predicted"/>
<dbReference type="GO" id="GO:0016787">
    <property type="term" value="F:hydrolase activity"/>
    <property type="evidence" value="ECO:0007669"/>
    <property type="project" value="UniProtKB-KW"/>
</dbReference>
<protein>
    <submittedName>
        <fullName evidence="1">Rhamnogalacturonyl hydrolase YesR</fullName>
    </submittedName>
</protein>